<organism evidence="8">
    <name type="scientific">Petromyces alliaceus</name>
    <name type="common">Aspergillus alliaceus</name>
    <dbReference type="NCBI Taxonomy" id="209559"/>
    <lineage>
        <taxon>Eukaryota</taxon>
        <taxon>Fungi</taxon>
        <taxon>Dikarya</taxon>
        <taxon>Ascomycota</taxon>
        <taxon>Pezizomycotina</taxon>
        <taxon>Eurotiomycetes</taxon>
        <taxon>Eurotiomycetidae</taxon>
        <taxon>Eurotiales</taxon>
        <taxon>Aspergillaceae</taxon>
        <taxon>Aspergillus</taxon>
        <taxon>Aspergillus subgen. Circumdati</taxon>
    </lineage>
</organism>
<accession>A0A5N6GBM6</accession>
<protein>
    <recommendedName>
        <fullName evidence="7">Rhodopsin domain-containing protein</fullName>
    </recommendedName>
</protein>
<dbReference type="OrthoDB" id="10017208at2759"/>
<proteinExistence type="inferred from homology"/>
<comment type="similarity">
    <text evidence="5">Belongs to the SAT4 family.</text>
</comment>
<dbReference type="InterPro" id="IPR052337">
    <property type="entry name" value="SAT4-like"/>
</dbReference>
<dbReference type="InterPro" id="IPR049326">
    <property type="entry name" value="Rhodopsin_dom_fungi"/>
</dbReference>
<gene>
    <name evidence="8" type="ORF">BDV23DRAFT_187986</name>
    <name evidence="9" type="ORF">ETB97_008242</name>
</gene>
<dbReference type="GO" id="GO:0016020">
    <property type="term" value="C:membrane"/>
    <property type="evidence" value="ECO:0007669"/>
    <property type="project" value="UniProtKB-SubCell"/>
</dbReference>
<dbReference type="PANTHER" id="PTHR33048">
    <property type="entry name" value="PTH11-LIKE INTEGRAL MEMBRANE PROTEIN (AFU_ORTHOLOGUE AFUA_5G11245)"/>
    <property type="match status" value="1"/>
</dbReference>
<feature type="transmembrane region" description="Helical" evidence="6">
    <location>
        <begin position="6"/>
        <end position="32"/>
    </location>
</feature>
<dbReference type="PANTHER" id="PTHR33048:SF47">
    <property type="entry name" value="INTEGRAL MEMBRANE PROTEIN-RELATED"/>
    <property type="match status" value="1"/>
</dbReference>
<feature type="transmembrane region" description="Helical" evidence="6">
    <location>
        <begin position="127"/>
        <end position="154"/>
    </location>
</feature>
<evidence type="ECO:0000256" key="2">
    <source>
        <dbReference type="ARBA" id="ARBA00022692"/>
    </source>
</evidence>
<feature type="transmembrane region" description="Helical" evidence="6">
    <location>
        <begin position="86"/>
        <end position="106"/>
    </location>
</feature>
<feature type="transmembrane region" description="Helical" evidence="6">
    <location>
        <begin position="166"/>
        <end position="188"/>
    </location>
</feature>
<keyword evidence="10" id="KW-1185">Reference proteome</keyword>
<name>A0A5N6GBM6_PETAA</name>
<keyword evidence="4 6" id="KW-0472">Membrane</keyword>
<dbReference type="Pfam" id="PF20684">
    <property type="entry name" value="Fung_rhodopsin"/>
    <property type="match status" value="1"/>
</dbReference>
<dbReference type="Proteomes" id="UP000541154">
    <property type="component" value="Unassembled WGS sequence"/>
</dbReference>
<keyword evidence="2 6" id="KW-0812">Transmembrane</keyword>
<dbReference type="AlphaFoldDB" id="A0A5N6GBM6"/>
<accession>A0A5N7BV35</accession>
<dbReference type="EMBL" id="SPNV01000037">
    <property type="protein sequence ID" value="KAF5864245.1"/>
    <property type="molecule type" value="Genomic_DNA"/>
</dbReference>
<evidence type="ECO:0000256" key="5">
    <source>
        <dbReference type="ARBA" id="ARBA00038359"/>
    </source>
</evidence>
<accession>A0A8H6ADF0</accession>
<evidence type="ECO:0000256" key="3">
    <source>
        <dbReference type="ARBA" id="ARBA00022989"/>
    </source>
</evidence>
<dbReference type="Proteomes" id="UP000326877">
    <property type="component" value="Unassembled WGS sequence"/>
</dbReference>
<reference evidence="8" key="2">
    <citation type="submission" date="2019-04" db="EMBL/GenBank/DDBJ databases">
        <title>Friends and foes A comparative genomics studyof 23 Aspergillus species from section Flavi.</title>
        <authorList>
            <consortium name="DOE Joint Genome Institute"/>
            <person name="Kjaerbolling I."/>
            <person name="Vesth T."/>
            <person name="Frisvad J.C."/>
            <person name="Nybo J.L."/>
            <person name="Theobald S."/>
            <person name="Kildgaard S."/>
            <person name="Isbrandt T."/>
            <person name="Kuo A."/>
            <person name="Sato A."/>
            <person name="Lyhne E.K."/>
            <person name="Kogle M.E."/>
            <person name="Wiebenga A."/>
            <person name="Kun R.S."/>
            <person name="Lubbers R.J."/>
            <person name="Makela M.R."/>
            <person name="Barry K."/>
            <person name="Chovatia M."/>
            <person name="Clum A."/>
            <person name="Daum C."/>
            <person name="Haridas S."/>
            <person name="He G."/>
            <person name="LaButti K."/>
            <person name="Lipzen A."/>
            <person name="Mondo S."/>
            <person name="Riley R."/>
            <person name="Salamov A."/>
            <person name="Simmons B.A."/>
            <person name="Magnuson J.K."/>
            <person name="Henrissat B."/>
            <person name="Mortensen U.H."/>
            <person name="Larsen T.O."/>
            <person name="Devries R.P."/>
            <person name="Grigoriev I.V."/>
            <person name="Machida M."/>
            <person name="Baker S.E."/>
            <person name="Andersen M.R."/>
        </authorList>
    </citation>
    <scope>NUCLEOTIDE SEQUENCE [LARGE SCALE GENOMIC DNA]</scope>
    <source>
        <strain evidence="8">IBT 14317</strain>
    </source>
</reference>
<comment type="subcellular location">
    <subcellularLocation>
        <location evidence="1">Membrane</location>
        <topology evidence="1">Multi-pass membrane protein</topology>
    </subcellularLocation>
</comment>
<evidence type="ECO:0000256" key="4">
    <source>
        <dbReference type="ARBA" id="ARBA00023136"/>
    </source>
</evidence>
<dbReference type="EMBL" id="ML735328">
    <property type="protein sequence ID" value="KAE8385686.1"/>
    <property type="molecule type" value="Genomic_DNA"/>
</dbReference>
<reference evidence="9 10" key="1">
    <citation type="submission" date="2019-04" db="EMBL/GenBank/DDBJ databases">
        <title>Aspergillus burnettii sp. nov., novel species from soil in southeast Queensland.</title>
        <authorList>
            <person name="Gilchrist C.L.M."/>
            <person name="Pitt J.I."/>
            <person name="Lange L."/>
            <person name="Lacey H.J."/>
            <person name="Vuong D."/>
            <person name="Midgley D.J."/>
            <person name="Greenfield P."/>
            <person name="Bradbury M."/>
            <person name="Lacey E."/>
            <person name="Busk P.K."/>
            <person name="Pilgaard B."/>
            <person name="Chooi Y.H."/>
            <person name="Piggott A.M."/>
        </authorList>
    </citation>
    <scope>NUCLEOTIDE SEQUENCE [LARGE SCALE GENOMIC DNA]</scope>
    <source>
        <strain evidence="9 10">FRR 5400</strain>
    </source>
</reference>
<evidence type="ECO:0000256" key="1">
    <source>
        <dbReference type="ARBA" id="ARBA00004141"/>
    </source>
</evidence>
<evidence type="ECO:0000313" key="8">
    <source>
        <dbReference type="EMBL" id="KAE8385686.1"/>
    </source>
</evidence>
<evidence type="ECO:0000256" key="6">
    <source>
        <dbReference type="SAM" id="Phobius"/>
    </source>
</evidence>
<keyword evidence="3 6" id="KW-1133">Transmembrane helix</keyword>
<dbReference type="OMA" id="WLGQKFW"/>
<evidence type="ECO:0000259" key="7">
    <source>
        <dbReference type="Pfam" id="PF20684"/>
    </source>
</evidence>
<sequence>MAGVGYWGSVLISVTIISGTIATIIFALRLYCRHVGSAGLKREDFLMGAGLLFSYGLVACTLISVFNGVGHNIEHLPEETRRRVTLVFWLGQKFWILSQILVKLSILELIRKLFITVRRLQITITTLLYFTLVWGVGALVGDIFLCLPPQYFWIKTIDGICMQSHAILLIFGSLSVLEDILILLTPLVEVWRMRMPLRQKAQIMLLLSLGCL</sequence>
<feature type="transmembrane region" description="Helical" evidence="6">
    <location>
        <begin position="44"/>
        <end position="66"/>
    </location>
</feature>
<evidence type="ECO:0000313" key="9">
    <source>
        <dbReference type="EMBL" id="KAF5864245.1"/>
    </source>
</evidence>
<feature type="domain" description="Rhodopsin" evidence="7">
    <location>
        <begin position="28"/>
        <end position="211"/>
    </location>
</feature>
<evidence type="ECO:0000313" key="10">
    <source>
        <dbReference type="Proteomes" id="UP000541154"/>
    </source>
</evidence>